<evidence type="ECO:0000256" key="1">
    <source>
        <dbReference type="ARBA" id="ARBA00022679"/>
    </source>
</evidence>
<protein>
    <submittedName>
        <fullName evidence="2">Sulfotransferase domain-containing protein</fullName>
    </submittedName>
</protein>
<sequence length="307" mass="34730">MTPQFLIIGAARSGTTALYQHLVEHPRLFLTEPKEPHYYALAGTTPAFTGPGDRQTINRLAVTDPDAYRALYRGARPDQVRGEASVSTMYYPEAVERVRAEAPDARLVCMLRDPVDRAFSAYGFMRTRGFEPCDTFEEALADEARRIEAGWHHIWHYTAMGRYGEQLAHVLDVFPREQVLVLRHEDMSADPDAALARVHEFLGVPVLPHTVDPDPHRSGEPRSALLSRLVSTPHPAKRFAAPLVPKALRRRLRREIVRRNIVRSSYRPETRAQLVETFRADLNLLEQVTGLDVSAWRSPERAASGRP</sequence>
<dbReference type="PANTHER" id="PTHR10605">
    <property type="entry name" value="HEPARAN SULFATE SULFOTRANSFERASE"/>
    <property type="match status" value="1"/>
</dbReference>
<dbReference type="Gene3D" id="3.40.50.300">
    <property type="entry name" value="P-loop containing nucleotide triphosphate hydrolases"/>
    <property type="match status" value="1"/>
</dbReference>
<dbReference type="RefSeq" id="WP_177212664.1">
    <property type="nucleotide sequence ID" value="NZ_FOSW01000003.1"/>
</dbReference>
<dbReference type="AlphaFoldDB" id="A0A1I4BRZ1"/>
<gene>
    <name evidence="2" type="ORF">SAMN04488085_103145</name>
</gene>
<dbReference type="Pfam" id="PF13469">
    <property type="entry name" value="Sulfotransfer_3"/>
    <property type="match status" value="1"/>
</dbReference>
<reference evidence="2 3" key="1">
    <citation type="submission" date="2016-10" db="EMBL/GenBank/DDBJ databases">
        <authorList>
            <person name="de Groot N.N."/>
        </authorList>
    </citation>
    <scope>NUCLEOTIDE SEQUENCE [LARGE SCALE GENOMIC DNA]</scope>
    <source>
        <strain evidence="2 3">DSM 45317</strain>
    </source>
</reference>
<proteinExistence type="predicted"/>
<dbReference type="EMBL" id="FOSW01000003">
    <property type="protein sequence ID" value="SFK70769.1"/>
    <property type="molecule type" value="Genomic_DNA"/>
</dbReference>
<dbReference type="GO" id="GO:0008146">
    <property type="term" value="F:sulfotransferase activity"/>
    <property type="evidence" value="ECO:0007669"/>
    <property type="project" value="InterPro"/>
</dbReference>
<dbReference type="InParanoid" id="A0A1I4BRZ1"/>
<organism evidence="2 3">
    <name type="scientific">Geodermatophilus ruber</name>
    <dbReference type="NCBI Taxonomy" id="504800"/>
    <lineage>
        <taxon>Bacteria</taxon>
        <taxon>Bacillati</taxon>
        <taxon>Actinomycetota</taxon>
        <taxon>Actinomycetes</taxon>
        <taxon>Geodermatophilales</taxon>
        <taxon>Geodermatophilaceae</taxon>
        <taxon>Geodermatophilus</taxon>
    </lineage>
</organism>
<dbReference type="InterPro" id="IPR027417">
    <property type="entry name" value="P-loop_NTPase"/>
</dbReference>
<dbReference type="PANTHER" id="PTHR10605:SF56">
    <property type="entry name" value="BIFUNCTIONAL HEPARAN SULFATE N-DEACETYLASE_N-SULFOTRANSFERASE"/>
    <property type="match status" value="1"/>
</dbReference>
<evidence type="ECO:0000313" key="3">
    <source>
        <dbReference type="Proteomes" id="UP000199152"/>
    </source>
</evidence>
<accession>A0A1I4BRZ1</accession>
<dbReference type="SUPFAM" id="SSF52540">
    <property type="entry name" value="P-loop containing nucleoside triphosphate hydrolases"/>
    <property type="match status" value="1"/>
</dbReference>
<keyword evidence="1 2" id="KW-0808">Transferase</keyword>
<dbReference type="InterPro" id="IPR037359">
    <property type="entry name" value="NST/OST"/>
</dbReference>
<name>A0A1I4BRZ1_9ACTN</name>
<dbReference type="STRING" id="504800.SAMN04488085_103145"/>
<evidence type="ECO:0000313" key="2">
    <source>
        <dbReference type="EMBL" id="SFK70769.1"/>
    </source>
</evidence>
<keyword evidence="3" id="KW-1185">Reference proteome</keyword>
<dbReference type="Proteomes" id="UP000199152">
    <property type="component" value="Unassembled WGS sequence"/>
</dbReference>